<comment type="subunit">
    <text evidence="5 16">Homodimer.</text>
</comment>
<evidence type="ECO:0000256" key="10">
    <source>
        <dbReference type="ARBA" id="ARBA00022777"/>
    </source>
</evidence>
<feature type="binding site" evidence="16">
    <location>
        <position position="134"/>
    </location>
    <ligand>
        <name>ATP</name>
        <dbReference type="ChEBI" id="CHEBI:30616"/>
    </ligand>
</feature>
<comment type="pathway">
    <text evidence="4 16">Cofactor biosynthesis; coenzyme A biosynthesis; CoA from (R)-pantothenate: step 1/5.</text>
</comment>
<evidence type="ECO:0000256" key="6">
    <source>
        <dbReference type="ARBA" id="ARBA00012102"/>
    </source>
</evidence>
<keyword evidence="16" id="KW-0479">Metal-binding</keyword>
<comment type="similarity">
    <text evidence="14 16">Belongs to the type III pantothenate kinase family.</text>
</comment>
<dbReference type="PANTHER" id="PTHR34265">
    <property type="entry name" value="TYPE III PANTOTHENATE KINASE"/>
    <property type="match status" value="1"/>
</dbReference>
<comment type="subcellular location">
    <subcellularLocation>
        <location evidence="3 16">Cytoplasm</location>
    </subcellularLocation>
</comment>
<dbReference type="InterPro" id="IPR004619">
    <property type="entry name" value="Type_III_PanK"/>
</dbReference>
<evidence type="ECO:0000256" key="16">
    <source>
        <dbReference type="HAMAP-Rule" id="MF_01274"/>
    </source>
</evidence>
<name>A0AAV5AZQ3_9FLAO</name>
<keyword evidence="11 16" id="KW-0067">ATP-binding</keyword>
<dbReference type="GO" id="GO:0046872">
    <property type="term" value="F:metal ion binding"/>
    <property type="evidence" value="ECO:0007669"/>
    <property type="project" value="UniProtKB-KW"/>
</dbReference>
<dbReference type="Proteomes" id="UP001207736">
    <property type="component" value="Unassembled WGS sequence"/>
</dbReference>
<keyword evidence="20" id="KW-1185">Reference proteome</keyword>
<dbReference type="GO" id="GO:0005737">
    <property type="term" value="C:cytoplasm"/>
    <property type="evidence" value="ECO:0007669"/>
    <property type="project" value="UniProtKB-SubCell"/>
</dbReference>
<organism evidence="17 19">
    <name type="scientific">Capnocytophaga catalasegens</name>
    <dbReference type="NCBI Taxonomy" id="1004260"/>
    <lineage>
        <taxon>Bacteria</taxon>
        <taxon>Pseudomonadati</taxon>
        <taxon>Bacteroidota</taxon>
        <taxon>Flavobacteriia</taxon>
        <taxon>Flavobacteriales</taxon>
        <taxon>Flavobacteriaceae</taxon>
        <taxon>Capnocytophaga</taxon>
    </lineage>
</organism>
<evidence type="ECO:0000256" key="8">
    <source>
        <dbReference type="ARBA" id="ARBA00022679"/>
    </source>
</evidence>
<keyword evidence="12 16" id="KW-0630">Potassium</keyword>
<sequence length="256" mass="28482">MNMKMILAVNIGNTNIRFAIVQEMKVKFSWTINTKPYKTAGEFFMLFQSFKQQYVTDIEKIHAIVIGSVVPLQTQIIARVLGKAFKLNPLIVSRNTPSEVTHQSNQMGTDLYANAVAAHYLYEKRKKIIVDFGTALTLTAVDEQGKLLGVIIAPGVITSLNALVGNTAQLPDIELIKPKAILGKDTETCMQSGIIYGYSSMVEGLIKRINDYLQEDCYVISTGGLGHLYKPFVPSIHIDDKLHTIKGLCKLYELNK</sequence>
<evidence type="ECO:0000256" key="3">
    <source>
        <dbReference type="ARBA" id="ARBA00004496"/>
    </source>
</evidence>
<evidence type="ECO:0000256" key="11">
    <source>
        <dbReference type="ARBA" id="ARBA00022840"/>
    </source>
</evidence>
<accession>A0AAV5AZQ3</accession>
<dbReference type="Proteomes" id="UP001208692">
    <property type="component" value="Unassembled WGS sequence"/>
</dbReference>
<dbReference type="PANTHER" id="PTHR34265:SF1">
    <property type="entry name" value="TYPE III PANTOTHENATE KINASE"/>
    <property type="match status" value="1"/>
</dbReference>
<keyword evidence="7 16" id="KW-0963">Cytoplasm</keyword>
<evidence type="ECO:0000313" key="19">
    <source>
        <dbReference type="Proteomes" id="UP001207736"/>
    </source>
</evidence>
<evidence type="ECO:0000256" key="13">
    <source>
        <dbReference type="ARBA" id="ARBA00022993"/>
    </source>
</evidence>
<keyword evidence="8 16" id="KW-0808">Transferase</keyword>
<evidence type="ECO:0000313" key="17">
    <source>
        <dbReference type="EMBL" id="GJM50688.1"/>
    </source>
</evidence>
<evidence type="ECO:0000256" key="9">
    <source>
        <dbReference type="ARBA" id="ARBA00022741"/>
    </source>
</evidence>
<feature type="binding site" evidence="16">
    <location>
        <begin position="108"/>
        <end position="111"/>
    </location>
    <ligand>
        <name>substrate</name>
    </ligand>
</feature>
<evidence type="ECO:0000313" key="20">
    <source>
        <dbReference type="Proteomes" id="UP001208692"/>
    </source>
</evidence>
<keyword evidence="13 16" id="KW-0173">Coenzyme A biosynthesis</keyword>
<evidence type="ECO:0000256" key="5">
    <source>
        <dbReference type="ARBA" id="ARBA00011738"/>
    </source>
</evidence>
<dbReference type="SUPFAM" id="SSF53067">
    <property type="entry name" value="Actin-like ATPase domain"/>
    <property type="match status" value="2"/>
</dbReference>
<dbReference type="EMBL" id="BQKA01000033">
    <property type="protein sequence ID" value="GJM50688.1"/>
    <property type="molecule type" value="Genomic_DNA"/>
</dbReference>
<feature type="binding site" evidence="16">
    <location>
        <position position="186"/>
    </location>
    <ligand>
        <name>substrate</name>
    </ligand>
</feature>
<keyword evidence="9 16" id="KW-0547">Nucleotide-binding</keyword>
<evidence type="ECO:0000256" key="1">
    <source>
        <dbReference type="ARBA" id="ARBA00001206"/>
    </source>
</evidence>
<dbReference type="NCBIfam" id="TIGR00671">
    <property type="entry name" value="baf"/>
    <property type="match status" value="1"/>
</dbReference>
<dbReference type="HAMAP" id="MF_01274">
    <property type="entry name" value="Pantothen_kinase_3"/>
    <property type="match status" value="1"/>
</dbReference>
<protein>
    <recommendedName>
        <fullName evidence="15 16">Type III pantothenate kinase</fullName>
        <ecNumber evidence="6 16">2.7.1.33</ecNumber>
    </recommendedName>
    <alternativeName>
        <fullName evidence="16">PanK-III</fullName>
    </alternativeName>
    <alternativeName>
        <fullName evidence="16">Pantothenic acid kinase</fullName>
    </alternativeName>
</protein>
<gene>
    <name evidence="16 17" type="primary">coaX</name>
    <name evidence="17" type="ORF">RCZ15_16610</name>
    <name evidence="18" type="ORF">RCZ16_01590</name>
</gene>
<dbReference type="GO" id="GO:0015937">
    <property type="term" value="P:coenzyme A biosynthetic process"/>
    <property type="evidence" value="ECO:0007669"/>
    <property type="project" value="UniProtKB-UniRule"/>
</dbReference>
<comment type="catalytic activity">
    <reaction evidence="1 16">
        <text>(R)-pantothenate + ATP = (R)-4'-phosphopantothenate + ADP + H(+)</text>
        <dbReference type="Rhea" id="RHEA:16373"/>
        <dbReference type="ChEBI" id="CHEBI:10986"/>
        <dbReference type="ChEBI" id="CHEBI:15378"/>
        <dbReference type="ChEBI" id="CHEBI:29032"/>
        <dbReference type="ChEBI" id="CHEBI:30616"/>
        <dbReference type="ChEBI" id="CHEBI:456216"/>
        <dbReference type="EC" id="2.7.1.33"/>
    </reaction>
</comment>
<dbReference type="AlphaFoldDB" id="A0AAV5AZQ3"/>
<evidence type="ECO:0000256" key="7">
    <source>
        <dbReference type="ARBA" id="ARBA00022490"/>
    </source>
</evidence>
<comment type="cofactor">
    <cofactor evidence="16">
        <name>NH4(+)</name>
        <dbReference type="ChEBI" id="CHEBI:28938"/>
    </cofactor>
    <cofactor evidence="16">
        <name>K(+)</name>
        <dbReference type="ChEBI" id="CHEBI:29103"/>
    </cofactor>
    <text evidence="16">A monovalent cation. Ammonium or potassium.</text>
</comment>
<evidence type="ECO:0000256" key="2">
    <source>
        <dbReference type="ARBA" id="ARBA00001958"/>
    </source>
</evidence>
<comment type="caution">
    <text evidence="17">The sequence shown here is derived from an EMBL/GenBank/DDBJ whole genome shotgun (WGS) entry which is preliminary data.</text>
</comment>
<dbReference type="CDD" id="cd24015">
    <property type="entry name" value="ASKHA_NBD_PanK-III"/>
    <property type="match status" value="1"/>
</dbReference>
<feature type="binding site" evidence="16">
    <location>
        <begin position="10"/>
        <end position="17"/>
    </location>
    <ligand>
        <name>ATP</name>
        <dbReference type="ChEBI" id="CHEBI:30616"/>
    </ligand>
</feature>
<proteinExistence type="inferred from homology"/>
<dbReference type="Gene3D" id="3.30.420.40">
    <property type="match status" value="2"/>
</dbReference>
<comment type="cofactor">
    <cofactor evidence="2">
        <name>K(+)</name>
        <dbReference type="ChEBI" id="CHEBI:29103"/>
    </cofactor>
</comment>
<dbReference type="EC" id="2.7.1.33" evidence="6 16"/>
<dbReference type="Pfam" id="PF03309">
    <property type="entry name" value="Pan_kinase"/>
    <property type="match status" value="1"/>
</dbReference>
<feature type="binding site" evidence="16">
    <location>
        <position position="131"/>
    </location>
    <ligand>
        <name>K(+)</name>
        <dbReference type="ChEBI" id="CHEBI:29103"/>
    </ligand>
</feature>
<keyword evidence="10 16" id="KW-0418">Kinase</keyword>
<evidence type="ECO:0000256" key="4">
    <source>
        <dbReference type="ARBA" id="ARBA00005225"/>
    </source>
</evidence>
<comment type="function">
    <text evidence="16">Catalyzes the phosphorylation of pantothenate (Pan), the first step in CoA biosynthesis.</text>
</comment>
<evidence type="ECO:0000256" key="12">
    <source>
        <dbReference type="ARBA" id="ARBA00022958"/>
    </source>
</evidence>
<reference evidence="17 20" key="1">
    <citation type="submission" date="2021-11" db="EMBL/GenBank/DDBJ databases">
        <title>Draft genome sequence of Capnocytophaga sp. strain KC07075 isolated from cat oral cavity.</title>
        <authorList>
            <person name="Suzuki M."/>
            <person name="Imaoka K."/>
            <person name="Kimura M."/>
            <person name="Morikawa S."/>
            <person name="Maeda K."/>
        </authorList>
    </citation>
    <scope>NUCLEOTIDE SEQUENCE</scope>
    <source>
        <strain evidence="17">KC07075</strain>
        <strain evidence="18 20">KC07079</strain>
    </source>
</reference>
<dbReference type="EMBL" id="BQKB01000007">
    <property type="protein sequence ID" value="GJM51841.1"/>
    <property type="molecule type" value="Genomic_DNA"/>
</dbReference>
<evidence type="ECO:0000256" key="14">
    <source>
        <dbReference type="ARBA" id="ARBA00038036"/>
    </source>
</evidence>
<evidence type="ECO:0000256" key="15">
    <source>
        <dbReference type="ARBA" id="ARBA00040883"/>
    </source>
</evidence>
<dbReference type="InterPro" id="IPR043129">
    <property type="entry name" value="ATPase_NBD"/>
</dbReference>
<dbReference type="GO" id="GO:0004594">
    <property type="term" value="F:pantothenate kinase activity"/>
    <property type="evidence" value="ECO:0007669"/>
    <property type="project" value="UniProtKB-UniRule"/>
</dbReference>
<dbReference type="GO" id="GO:0005524">
    <property type="term" value="F:ATP binding"/>
    <property type="evidence" value="ECO:0007669"/>
    <property type="project" value="UniProtKB-UniRule"/>
</dbReference>
<feature type="active site" description="Proton acceptor" evidence="16">
    <location>
        <position position="110"/>
    </location>
</feature>
<evidence type="ECO:0000313" key="18">
    <source>
        <dbReference type="EMBL" id="GJM51841.1"/>
    </source>
</evidence>
<comment type="caution">
    <text evidence="16">Lacks conserved residue(s) required for the propagation of feature annotation.</text>
</comment>